<dbReference type="SUPFAM" id="SSF55234">
    <property type="entry name" value="Cyanase C-terminal domain"/>
    <property type="match status" value="1"/>
</dbReference>
<keyword evidence="3" id="KW-0456">Lyase</keyword>
<dbReference type="GO" id="GO:0008824">
    <property type="term" value="F:cyanate hydratase activity"/>
    <property type="evidence" value="ECO:0007669"/>
    <property type="project" value="InterPro"/>
</dbReference>
<dbReference type="InterPro" id="IPR036581">
    <property type="entry name" value="Cyanate_lyase_C_sf"/>
</dbReference>
<dbReference type="Proteomes" id="UP000053611">
    <property type="component" value="Unassembled WGS sequence"/>
</dbReference>
<evidence type="ECO:0000256" key="1">
    <source>
        <dbReference type="ARBA" id="ARBA00003561"/>
    </source>
</evidence>
<protein>
    <submittedName>
        <fullName evidence="6">Cyanase</fullName>
    </submittedName>
</protein>
<name>A0A0J0XE88_9TREE</name>
<proteinExistence type="inferred from homology"/>
<dbReference type="OrthoDB" id="10019422at2759"/>
<evidence type="ECO:0000313" key="6">
    <source>
        <dbReference type="EMBL" id="KLT39368.1"/>
    </source>
</evidence>
<dbReference type="EMBL" id="KQ087261">
    <property type="protein sequence ID" value="KLT39368.1"/>
    <property type="molecule type" value="Genomic_DNA"/>
</dbReference>
<dbReference type="CDD" id="cd00559">
    <property type="entry name" value="Cyanase_C"/>
    <property type="match status" value="1"/>
</dbReference>
<comment type="function">
    <text evidence="1">Catalyzes the reaction of cyanate with bicarbonate to produce ammonia and carbon dioxide.</text>
</comment>
<dbReference type="PANTHER" id="PTHR34186">
    <property type="entry name" value="CYANATE HYDRATASE"/>
    <property type="match status" value="1"/>
</dbReference>
<dbReference type="CDD" id="cd00093">
    <property type="entry name" value="HTH_XRE"/>
    <property type="match status" value="1"/>
</dbReference>
<evidence type="ECO:0000259" key="5">
    <source>
        <dbReference type="SMART" id="SM01116"/>
    </source>
</evidence>
<dbReference type="InterPro" id="IPR003712">
    <property type="entry name" value="Cyanate_lyase_C"/>
</dbReference>
<dbReference type="SUPFAM" id="SSF47413">
    <property type="entry name" value="lambda repressor-like DNA-binding domains"/>
    <property type="match status" value="1"/>
</dbReference>
<feature type="domain" description="Cyanate lyase C-terminal" evidence="5">
    <location>
        <begin position="86"/>
        <end position="168"/>
    </location>
</feature>
<comment type="similarity">
    <text evidence="2">Belongs to the MBF1 family.</text>
</comment>
<dbReference type="Pfam" id="PF02560">
    <property type="entry name" value="Cyanate_lyase"/>
    <property type="match status" value="1"/>
</dbReference>
<dbReference type="InterPro" id="IPR001387">
    <property type="entry name" value="Cro/C1-type_HTH"/>
</dbReference>
<organism evidence="6 7">
    <name type="scientific">Cutaneotrichosporon oleaginosum</name>
    <dbReference type="NCBI Taxonomy" id="879819"/>
    <lineage>
        <taxon>Eukaryota</taxon>
        <taxon>Fungi</taxon>
        <taxon>Dikarya</taxon>
        <taxon>Basidiomycota</taxon>
        <taxon>Agaricomycotina</taxon>
        <taxon>Tremellomycetes</taxon>
        <taxon>Trichosporonales</taxon>
        <taxon>Trichosporonaceae</taxon>
        <taxon>Cutaneotrichosporon</taxon>
    </lineage>
</organism>
<comment type="function">
    <text evidence="4">Transcriptional coactivator that stimulates GCN4-dependent transcriptional activity by bridging the DNA-binding region of GCN4 and TBP (SPT15), thereby recruiting TBP to GCN4-bound promoters. Involved in induction of the ribosome quality control (RQC) pathway; a pathway that degrades nascent peptide chains during problematic translation. Required to prevent stalled ribosomes from frameshifting.</text>
</comment>
<evidence type="ECO:0000256" key="4">
    <source>
        <dbReference type="ARBA" id="ARBA00035107"/>
    </source>
</evidence>
<dbReference type="InterPro" id="IPR010982">
    <property type="entry name" value="Lambda_DNA-bd_dom_sf"/>
</dbReference>
<keyword evidence="7" id="KW-1185">Reference proteome</keyword>
<gene>
    <name evidence="6" type="ORF">CC85DRAFT_288623</name>
</gene>
<evidence type="ECO:0000256" key="2">
    <source>
        <dbReference type="ARBA" id="ARBA00009802"/>
    </source>
</evidence>
<dbReference type="AlphaFoldDB" id="A0A0J0XE88"/>
<sequence length="171" mass="18215">MSLPSHYDTLLAAKTASGKTFAELAEEVGKPEVWLAALFFGNAVTDAETAARIASAIGCSDEAAIGAMAGRGAGNVGVSGGITRGRGWEWPPRDPVLYRFAEAVMVYGEAWKALIHEKCECVKTGLTAVGDGIMSAITFRSELKRVPDPSGDRVLITLDGKFLKYSDTDDW</sequence>
<dbReference type="SMART" id="SM01116">
    <property type="entry name" value="Cyanate_lyase"/>
    <property type="match status" value="1"/>
</dbReference>
<evidence type="ECO:0000256" key="3">
    <source>
        <dbReference type="ARBA" id="ARBA00023239"/>
    </source>
</evidence>
<accession>A0A0J0XE88</accession>
<dbReference type="InterPro" id="IPR008076">
    <property type="entry name" value="Cyanase"/>
</dbReference>
<dbReference type="GO" id="GO:0003677">
    <property type="term" value="F:DNA binding"/>
    <property type="evidence" value="ECO:0007669"/>
    <property type="project" value="InterPro"/>
</dbReference>
<dbReference type="GeneID" id="28984935"/>
<dbReference type="PANTHER" id="PTHR34186:SF2">
    <property type="entry name" value="CYANATE HYDRATASE"/>
    <property type="match status" value="1"/>
</dbReference>
<dbReference type="Gene3D" id="3.30.1160.10">
    <property type="entry name" value="Cyanate lyase, C-terminal domain"/>
    <property type="match status" value="1"/>
</dbReference>
<dbReference type="PRINTS" id="PR01693">
    <property type="entry name" value="CYANASE"/>
</dbReference>
<dbReference type="STRING" id="879819.A0A0J0XE88"/>
<dbReference type="Gene3D" id="1.10.260.40">
    <property type="entry name" value="lambda repressor-like DNA-binding domains"/>
    <property type="match status" value="1"/>
</dbReference>
<evidence type="ECO:0000313" key="7">
    <source>
        <dbReference type="Proteomes" id="UP000053611"/>
    </source>
</evidence>
<reference evidence="6 7" key="1">
    <citation type="submission" date="2015-03" db="EMBL/GenBank/DDBJ databases">
        <title>Genomics and transcriptomics of the oil-accumulating basidiomycete yeast T. oleaginosus allow insights into substrate utilization and the diverse evolutionary trajectories of mating systems in fungi.</title>
        <authorList>
            <consortium name="DOE Joint Genome Institute"/>
            <person name="Kourist R."/>
            <person name="Kracht O."/>
            <person name="Bracharz F."/>
            <person name="Lipzen A."/>
            <person name="Nolan M."/>
            <person name="Ohm R."/>
            <person name="Grigoriev I."/>
            <person name="Sun S."/>
            <person name="Heitman J."/>
            <person name="Bruck T."/>
            <person name="Nowrousian M."/>
        </authorList>
    </citation>
    <scope>NUCLEOTIDE SEQUENCE [LARGE SCALE GENOMIC DNA]</scope>
    <source>
        <strain evidence="6 7">IBC0246</strain>
    </source>
</reference>